<feature type="region of interest" description="Disordered" evidence="2">
    <location>
        <begin position="515"/>
        <end position="603"/>
    </location>
</feature>
<keyword evidence="1" id="KW-0175">Coiled coil</keyword>
<keyword evidence="4" id="KW-1185">Reference proteome</keyword>
<feature type="compositionally biased region" description="Basic residues" evidence="2">
    <location>
        <begin position="562"/>
        <end position="572"/>
    </location>
</feature>
<feature type="region of interest" description="Disordered" evidence="2">
    <location>
        <begin position="302"/>
        <end position="344"/>
    </location>
</feature>
<gene>
    <name evidence="3" type="ORF">CORT_0A13370</name>
</gene>
<feature type="compositionally biased region" description="Basic and acidic residues" evidence="2">
    <location>
        <begin position="531"/>
        <end position="549"/>
    </location>
</feature>
<organism evidence="3 4">
    <name type="scientific">Candida orthopsilosis (strain 90-125)</name>
    <name type="common">Yeast</name>
    <dbReference type="NCBI Taxonomy" id="1136231"/>
    <lineage>
        <taxon>Eukaryota</taxon>
        <taxon>Fungi</taxon>
        <taxon>Dikarya</taxon>
        <taxon>Ascomycota</taxon>
        <taxon>Saccharomycotina</taxon>
        <taxon>Pichiomycetes</taxon>
        <taxon>Debaryomycetaceae</taxon>
        <taxon>Candida/Lodderomyces clade</taxon>
        <taxon>Candida</taxon>
    </lineage>
</organism>
<feature type="region of interest" description="Disordered" evidence="2">
    <location>
        <begin position="1"/>
        <end position="24"/>
    </location>
</feature>
<proteinExistence type="predicted"/>
<feature type="compositionally biased region" description="Polar residues" evidence="2">
    <location>
        <begin position="457"/>
        <end position="472"/>
    </location>
</feature>
<feature type="region of interest" description="Disordered" evidence="2">
    <location>
        <begin position="639"/>
        <end position="671"/>
    </location>
</feature>
<feature type="region of interest" description="Disordered" evidence="2">
    <location>
        <begin position="403"/>
        <end position="477"/>
    </location>
</feature>
<dbReference type="AlphaFoldDB" id="H8WXP7"/>
<name>H8WXP7_CANO9</name>
<feature type="region of interest" description="Disordered" evidence="2">
    <location>
        <begin position="43"/>
        <end position="66"/>
    </location>
</feature>
<accession>H8WXP7</accession>
<feature type="compositionally biased region" description="Basic and acidic residues" evidence="2">
    <location>
        <begin position="444"/>
        <end position="453"/>
    </location>
</feature>
<reference evidence="3 4" key="1">
    <citation type="journal article" date="2012" name="PLoS ONE">
        <title>Sequence and analysis of the genome of the pathogenic yeast Candida orthopsilosis.</title>
        <authorList>
            <person name="Riccombeni A."/>
            <person name="Vidanes G."/>
            <person name="Proux-Wera E."/>
            <person name="Wolfe K.H."/>
            <person name="Butler G."/>
        </authorList>
    </citation>
    <scope>NUCLEOTIDE SEQUENCE [LARGE SCALE GENOMIC DNA]</scope>
    <source>
        <strain evidence="3 4">Co 90-125</strain>
    </source>
</reference>
<dbReference type="RefSeq" id="XP_003867158.1">
    <property type="nucleotide sequence ID" value="XM_003867110.1"/>
</dbReference>
<feature type="compositionally biased region" description="Basic and acidic residues" evidence="2">
    <location>
        <begin position="588"/>
        <end position="601"/>
    </location>
</feature>
<feature type="region of interest" description="Disordered" evidence="2">
    <location>
        <begin position="368"/>
        <end position="389"/>
    </location>
</feature>
<protein>
    <submittedName>
        <fullName evidence="3">Uncharacterized protein</fullName>
    </submittedName>
</protein>
<feature type="compositionally biased region" description="Basic and acidic residues" evidence="2">
    <location>
        <begin position="321"/>
        <end position="334"/>
    </location>
</feature>
<dbReference type="Proteomes" id="UP000005018">
    <property type="component" value="Chromosome 1"/>
</dbReference>
<evidence type="ECO:0000256" key="1">
    <source>
        <dbReference type="SAM" id="Coils"/>
    </source>
</evidence>
<evidence type="ECO:0000313" key="3">
    <source>
        <dbReference type="EMBL" id="CCG21720.1"/>
    </source>
</evidence>
<evidence type="ECO:0000256" key="2">
    <source>
        <dbReference type="SAM" id="MobiDB-lite"/>
    </source>
</evidence>
<dbReference type="GeneID" id="14536932"/>
<dbReference type="OrthoDB" id="4026401at2759"/>
<dbReference type="EMBL" id="HE681719">
    <property type="protein sequence ID" value="CCG21720.1"/>
    <property type="molecule type" value="Genomic_DNA"/>
</dbReference>
<feature type="coiled-coil region" evidence="1">
    <location>
        <begin position="151"/>
        <end position="202"/>
    </location>
</feature>
<dbReference type="HOGENOM" id="CLU_384940_0_0_1"/>
<dbReference type="KEGG" id="cot:CORT_0A13370"/>
<feature type="compositionally biased region" description="Basic and acidic residues" evidence="2">
    <location>
        <begin position="639"/>
        <end position="664"/>
    </location>
</feature>
<feature type="compositionally biased region" description="Polar residues" evidence="2">
    <location>
        <begin position="576"/>
        <end position="587"/>
    </location>
</feature>
<sequence>MNSSDTLGRMTNESSSMNPISPTILDNLSMDLKERRYRNGLSFNDEVSSPSIVPKTPKSNRRVLPYSSPMTGGFSDLYSQSLKRQHSPKKSIISPSKNYSESVSGLRAARGSPVKSQQKAVNGENYKWSPKAQIDSLKDENTKLHRDLEKAEYYRKESTRLQKELEKLENIRAEYTQAQKDVNHWKLENEHLKDENSRLKSSLDFKGAKLTRLQLEIESLTEVKKEQVSIIGKKNQKITDLRKSLDLALSYCSKWEAHIDKYVSEMEKLRLCIQHLKEEQRNGKAHSSNMYDDVFPYKQQQPEWTKKSKSVEPVAIPSLKNAKEESHKESRTESKVPGTTPAFQNSSEDFIAEKIANIILSRTDFKAMSERTTEEEKSTTRSKNTNEVDLDVQRLADELCKRLNGPNLDTDNTKTMGSEGTLTFKEQKSTSTESFQEELPATDRTPETKHSEIDVEQMSTSKDVSPPSNSNATEEKRKNFNWLMNVIRNYRQGSEHESMVFETEADPVVNCETRPQTQIRESSPAPQFSHHFREDSNQSKFDTKSHSKYDCYNGGSQPQSHHGGKPPRHHKHLADAQTQTNTMLSDNEYTKRSDQQPKTDGGHVGYKFIRHYRKPSVDKSTQTSATKFFTAQVESLEHHHPAADEKEFHESSFKDEPARTDPHFMHAGSTGGELSSELKHVFYCKGPGDSMCTCPACCASGDYTNSKRVWVSEAKIKT</sequence>
<feature type="compositionally biased region" description="Basic and acidic residues" evidence="2">
    <location>
        <begin position="368"/>
        <end position="379"/>
    </location>
</feature>
<feature type="compositionally biased region" description="Polar residues" evidence="2">
    <location>
        <begin position="407"/>
        <end position="421"/>
    </location>
</feature>
<evidence type="ECO:0000313" key="4">
    <source>
        <dbReference type="Proteomes" id="UP000005018"/>
    </source>
</evidence>
<feature type="compositionally biased region" description="Polar residues" evidence="2">
    <location>
        <begin position="515"/>
        <end position="526"/>
    </location>
</feature>